<protein>
    <submittedName>
        <fullName evidence="3">Methyltransferase type 11</fullName>
    </submittedName>
</protein>
<sequence length="442" mass="49647">MTSIVEWIRQVPSTSGDRADDVNQQQDLKILGKRAYLSPESDDMNSSTPKRRKTDAKEDDWFNDIDTTPRAPTLPLRNVTSPVPSISPSKRSVTSSQTSSSRASSSRQKLSDLQIADEGIQIRHFESPSDPWLPKPIKDALVFLTYSQRGQHVFSPTLDKNAVASIAKAYFLDETTAFSTSQNSGSHLSPSEAGHVLTYAKTCFQENEVESVWNVEVHQRLLEKVLRRSGSNRLLDFRICTTAGIIREYLPSTTTDRKIDFCFCIDTAKDATYATKAIALRQSLPGSSLNHSNKVALQARLLPVSIETKRASIDFEGAILQISIWQAAHWKMLRYVLGQTWPTSQSGLSRQDYINEALAELGALPGILIQGHQWYYFASSPDLENDEGKNTARTLLWLQKPIGSTENALGIHQIAAFLEFLKTWSLETYWPWFKSHFFDTPS</sequence>
<comment type="caution">
    <text evidence="3">The sequence shown here is derived from an EMBL/GenBank/DDBJ whole genome shotgun (WGS) entry which is preliminary data.</text>
</comment>
<dbReference type="InterPro" id="IPR046797">
    <property type="entry name" value="PDDEXK_12"/>
</dbReference>
<dbReference type="OrthoDB" id="5094484at2759"/>
<evidence type="ECO:0000313" key="3">
    <source>
        <dbReference type="EMBL" id="KAF4496707.1"/>
    </source>
</evidence>
<dbReference type="GO" id="GO:0032259">
    <property type="term" value="P:methylation"/>
    <property type="evidence" value="ECO:0007669"/>
    <property type="project" value="UniProtKB-KW"/>
</dbReference>
<feature type="compositionally biased region" description="Low complexity" evidence="1">
    <location>
        <begin position="87"/>
        <end position="108"/>
    </location>
</feature>
<keyword evidence="3" id="KW-0808">Transferase</keyword>
<dbReference type="Pfam" id="PF20516">
    <property type="entry name" value="PDDEXK_12"/>
    <property type="match status" value="1"/>
</dbReference>
<name>A0A9P5B6A6_9HYPO</name>
<dbReference type="AlphaFoldDB" id="A0A9P5B6A6"/>
<organism evidence="3 4">
    <name type="scientific">Fusarium agapanthi</name>
    <dbReference type="NCBI Taxonomy" id="1803897"/>
    <lineage>
        <taxon>Eukaryota</taxon>
        <taxon>Fungi</taxon>
        <taxon>Dikarya</taxon>
        <taxon>Ascomycota</taxon>
        <taxon>Pezizomycotina</taxon>
        <taxon>Sordariomycetes</taxon>
        <taxon>Hypocreomycetidae</taxon>
        <taxon>Hypocreales</taxon>
        <taxon>Nectriaceae</taxon>
        <taxon>Fusarium</taxon>
        <taxon>Fusarium fujikuroi species complex</taxon>
    </lineage>
</organism>
<feature type="domain" description="PD-(D/E)XK nuclease-like" evidence="2">
    <location>
        <begin position="177"/>
        <end position="430"/>
    </location>
</feature>
<evidence type="ECO:0000256" key="1">
    <source>
        <dbReference type="SAM" id="MobiDB-lite"/>
    </source>
</evidence>
<accession>A0A9P5B6A6</accession>
<reference evidence="3" key="1">
    <citation type="submission" date="2020-01" db="EMBL/GenBank/DDBJ databases">
        <title>Identification and distribution of gene clusters putatively required for synthesis of sphingolipid metabolism inhibitors in phylogenetically diverse species of the filamentous fungus Fusarium.</title>
        <authorList>
            <person name="Kim H.-S."/>
            <person name="Busman M."/>
            <person name="Brown D.W."/>
            <person name="Divon H."/>
            <person name="Uhlig S."/>
            <person name="Proctor R.H."/>
        </authorList>
    </citation>
    <scope>NUCLEOTIDE SEQUENCE</scope>
    <source>
        <strain evidence="3">NRRL 31653</strain>
    </source>
</reference>
<dbReference type="Proteomes" id="UP000737391">
    <property type="component" value="Unassembled WGS sequence"/>
</dbReference>
<keyword evidence="4" id="KW-1185">Reference proteome</keyword>
<keyword evidence="3" id="KW-0489">Methyltransferase</keyword>
<evidence type="ECO:0000259" key="2">
    <source>
        <dbReference type="Pfam" id="PF20516"/>
    </source>
</evidence>
<proteinExistence type="predicted"/>
<evidence type="ECO:0000313" key="4">
    <source>
        <dbReference type="Proteomes" id="UP000737391"/>
    </source>
</evidence>
<feature type="region of interest" description="Disordered" evidence="1">
    <location>
        <begin position="30"/>
        <end position="112"/>
    </location>
</feature>
<dbReference type="GO" id="GO:0008168">
    <property type="term" value="F:methyltransferase activity"/>
    <property type="evidence" value="ECO:0007669"/>
    <property type="project" value="UniProtKB-KW"/>
</dbReference>
<dbReference type="EMBL" id="LUFC02000510">
    <property type="protein sequence ID" value="KAF4496707.1"/>
    <property type="molecule type" value="Genomic_DNA"/>
</dbReference>
<gene>
    <name evidence="3" type="ORF">FAGAP_7131</name>
</gene>